<dbReference type="InterPro" id="IPR013785">
    <property type="entry name" value="Aldolase_TIM"/>
</dbReference>
<dbReference type="GO" id="GO:0016491">
    <property type="term" value="F:oxidoreductase activity"/>
    <property type="evidence" value="ECO:0007669"/>
    <property type="project" value="UniProtKB-KW"/>
</dbReference>
<evidence type="ECO:0000256" key="5">
    <source>
        <dbReference type="ARBA" id="ARBA00023004"/>
    </source>
</evidence>
<dbReference type="RefSeq" id="WP_145446504.1">
    <property type="nucleotide sequence ID" value="NZ_CP036280.1"/>
</dbReference>
<evidence type="ECO:0000256" key="2">
    <source>
        <dbReference type="ARBA" id="ARBA00022485"/>
    </source>
</evidence>
<dbReference type="PIRSF" id="PIRSF037420">
    <property type="entry name" value="PQQ_syn_pqqE"/>
    <property type="match status" value="1"/>
</dbReference>
<dbReference type="Pfam" id="PF04055">
    <property type="entry name" value="Radical_SAM"/>
    <property type="match status" value="1"/>
</dbReference>
<keyword evidence="4" id="KW-0479">Metal-binding</keyword>
<dbReference type="GO" id="GO:0051539">
    <property type="term" value="F:4 iron, 4 sulfur cluster binding"/>
    <property type="evidence" value="ECO:0007669"/>
    <property type="project" value="UniProtKB-KW"/>
</dbReference>
<dbReference type="AlphaFoldDB" id="A0A518BZE1"/>
<dbReference type="Gene3D" id="3.20.20.70">
    <property type="entry name" value="Aldolase class I"/>
    <property type="match status" value="1"/>
</dbReference>
<name>A0A518BZE1_9BACT</name>
<keyword evidence="8" id="KW-0560">Oxidoreductase</keyword>
<dbReference type="CDD" id="cd01335">
    <property type="entry name" value="Radical_SAM"/>
    <property type="match status" value="1"/>
</dbReference>
<accession>A0A518BZE1</accession>
<sequence length="405" mass="44802">MFSVTNILCGKTSGNERLRYGHKHVEAVDDRDGLLKPELKDPYPTAPKPVVAWAVTGACNLKCKHCYAAAGLKPLPNELSTLEGFALIENLRAYGVPALLLSGGEPLVRPDLLALVDHAVALGISCTLSTNGLLIDDYVAQRLKRAGLKYVGISLDGLHETHDRLRGKIGSFDKALAAIGRCQDAGLKTGARFTVHALNEREMEPLLDLCVERNINRICVYHLAYAGRGKQLRECDLTPDQTRAVVDRVFDWTRRATDAGIDIEVLTVGNHCDQAYALMQLEREDPDRAEEAWERLRRNGGNQSGAHIASIGPTGDVFIDQFSWHHPCGNIRQQTFGEVWGDPASKRLRQLRKRPAGLPERCRACRFVGVCNGNLRTRAEVATGDFMGMDPQCYLTDAERDPKRL</sequence>
<dbReference type="InterPro" id="IPR023885">
    <property type="entry name" value="4Fe4S-binding_SPASM_dom"/>
</dbReference>
<dbReference type="EC" id="1.1.99.-" evidence="8"/>
<comment type="cofactor">
    <cofactor evidence="1">
        <name>[4Fe-4S] cluster</name>
        <dbReference type="ChEBI" id="CHEBI:49883"/>
    </cofactor>
</comment>
<dbReference type="InterPro" id="IPR017200">
    <property type="entry name" value="PqqE-like"/>
</dbReference>
<dbReference type="InterPro" id="IPR007197">
    <property type="entry name" value="rSAM"/>
</dbReference>
<dbReference type="Proteomes" id="UP000320386">
    <property type="component" value="Chromosome"/>
</dbReference>
<dbReference type="NCBIfam" id="TIGR04085">
    <property type="entry name" value="rSAM_more_4Fe4S"/>
    <property type="match status" value="1"/>
</dbReference>
<evidence type="ECO:0000256" key="6">
    <source>
        <dbReference type="ARBA" id="ARBA00023014"/>
    </source>
</evidence>
<organism evidence="8 9">
    <name type="scientific">Mucisphaera calidilacus</name>
    <dbReference type="NCBI Taxonomy" id="2527982"/>
    <lineage>
        <taxon>Bacteria</taxon>
        <taxon>Pseudomonadati</taxon>
        <taxon>Planctomycetota</taxon>
        <taxon>Phycisphaerae</taxon>
        <taxon>Phycisphaerales</taxon>
        <taxon>Phycisphaeraceae</taxon>
        <taxon>Mucisphaera</taxon>
    </lineage>
</organism>
<dbReference type="GO" id="GO:0006783">
    <property type="term" value="P:heme biosynthetic process"/>
    <property type="evidence" value="ECO:0007669"/>
    <property type="project" value="TreeGrafter"/>
</dbReference>
<evidence type="ECO:0000256" key="4">
    <source>
        <dbReference type="ARBA" id="ARBA00022723"/>
    </source>
</evidence>
<keyword evidence="5" id="KW-0408">Iron</keyword>
<evidence type="ECO:0000256" key="3">
    <source>
        <dbReference type="ARBA" id="ARBA00022691"/>
    </source>
</evidence>
<protein>
    <submittedName>
        <fullName evidence="8">Anaerobic sulfatase-maturating enzyme</fullName>
        <ecNumber evidence="8">1.1.99.-</ecNumber>
    </submittedName>
</protein>
<dbReference type="PROSITE" id="PS51918">
    <property type="entry name" value="RADICAL_SAM"/>
    <property type="match status" value="1"/>
</dbReference>
<dbReference type="SMART" id="SM00729">
    <property type="entry name" value="Elp3"/>
    <property type="match status" value="1"/>
</dbReference>
<feature type="domain" description="Radical SAM core" evidence="7">
    <location>
        <begin position="45"/>
        <end position="262"/>
    </location>
</feature>
<dbReference type="OrthoDB" id="9782387at2"/>
<gene>
    <name evidence="8" type="primary">chuR_2</name>
    <name evidence="8" type="ORF">Pan265_21960</name>
</gene>
<dbReference type="InterPro" id="IPR050377">
    <property type="entry name" value="Radical_SAM_PqqE_MftC-like"/>
</dbReference>
<dbReference type="SFLD" id="SFLDG01386">
    <property type="entry name" value="main_SPASM_domain-containing"/>
    <property type="match status" value="1"/>
</dbReference>
<dbReference type="InterPro" id="IPR058240">
    <property type="entry name" value="rSAM_sf"/>
</dbReference>
<dbReference type="PANTHER" id="PTHR11228">
    <property type="entry name" value="RADICAL SAM DOMAIN PROTEIN"/>
    <property type="match status" value="1"/>
</dbReference>
<evidence type="ECO:0000313" key="9">
    <source>
        <dbReference type="Proteomes" id="UP000320386"/>
    </source>
</evidence>
<reference evidence="8 9" key="1">
    <citation type="submission" date="2019-02" db="EMBL/GenBank/DDBJ databases">
        <title>Deep-cultivation of Planctomycetes and their phenomic and genomic characterization uncovers novel biology.</title>
        <authorList>
            <person name="Wiegand S."/>
            <person name="Jogler M."/>
            <person name="Boedeker C."/>
            <person name="Pinto D."/>
            <person name="Vollmers J."/>
            <person name="Rivas-Marin E."/>
            <person name="Kohn T."/>
            <person name="Peeters S.H."/>
            <person name="Heuer A."/>
            <person name="Rast P."/>
            <person name="Oberbeckmann S."/>
            <person name="Bunk B."/>
            <person name="Jeske O."/>
            <person name="Meyerdierks A."/>
            <person name="Storesund J.E."/>
            <person name="Kallscheuer N."/>
            <person name="Luecker S."/>
            <person name="Lage O.M."/>
            <person name="Pohl T."/>
            <person name="Merkel B.J."/>
            <person name="Hornburger P."/>
            <person name="Mueller R.-W."/>
            <person name="Bruemmer F."/>
            <person name="Labrenz M."/>
            <person name="Spormann A.M."/>
            <person name="Op den Camp H."/>
            <person name="Overmann J."/>
            <person name="Amann R."/>
            <person name="Jetten M.S.M."/>
            <person name="Mascher T."/>
            <person name="Medema M.H."/>
            <person name="Devos D.P."/>
            <person name="Kaster A.-K."/>
            <person name="Ovreas L."/>
            <person name="Rohde M."/>
            <person name="Galperin M.Y."/>
            <person name="Jogler C."/>
        </authorList>
    </citation>
    <scope>NUCLEOTIDE SEQUENCE [LARGE SCALE GENOMIC DNA]</scope>
    <source>
        <strain evidence="8 9">Pan265</strain>
    </source>
</reference>
<dbReference type="GO" id="GO:0046872">
    <property type="term" value="F:metal ion binding"/>
    <property type="evidence" value="ECO:0007669"/>
    <property type="project" value="UniProtKB-KW"/>
</dbReference>
<dbReference type="SUPFAM" id="SSF102114">
    <property type="entry name" value="Radical SAM enzymes"/>
    <property type="match status" value="1"/>
</dbReference>
<dbReference type="SFLD" id="SFLDG01067">
    <property type="entry name" value="SPASM/twitch_domain_containing"/>
    <property type="match status" value="1"/>
</dbReference>
<keyword evidence="9" id="KW-1185">Reference proteome</keyword>
<dbReference type="KEGG" id="mcad:Pan265_21960"/>
<dbReference type="EMBL" id="CP036280">
    <property type="protein sequence ID" value="QDU72331.1"/>
    <property type="molecule type" value="Genomic_DNA"/>
</dbReference>
<evidence type="ECO:0000259" key="7">
    <source>
        <dbReference type="PROSITE" id="PS51918"/>
    </source>
</evidence>
<proteinExistence type="predicted"/>
<dbReference type="PANTHER" id="PTHR11228:SF7">
    <property type="entry name" value="PQQA PEPTIDE CYCLASE"/>
    <property type="match status" value="1"/>
</dbReference>
<dbReference type="Pfam" id="PF13186">
    <property type="entry name" value="SPASM"/>
    <property type="match status" value="1"/>
</dbReference>
<keyword evidence="2" id="KW-0004">4Fe-4S</keyword>
<evidence type="ECO:0000256" key="1">
    <source>
        <dbReference type="ARBA" id="ARBA00001966"/>
    </source>
</evidence>
<dbReference type="SFLD" id="SFLDS00029">
    <property type="entry name" value="Radical_SAM"/>
    <property type="match status" value="1"/>
</dbReference>
<dbReference type="InterPro" id="IPR006638">
    <property type="entry name" value="Elp3/MiaA/NifB-like_rSAM"/>
</dbReference>
<keyword evidence="3" id="KW-0949">S-adenosyl-L-methionine</keyword>
<keyword evidence="6" id="KW-0411">Iron-sulfur</keyword>
<evidence type="ECO:0000313" key="8">
    <source>
        <dbReference type="EMBL" id="QDU72331.1"/>
    </source>
</evidence>